<evidence type="ECO:0000313" key="3">
    <source>
        <dbReference type="Proteomes" id="UP000821853"/>
    </source>
</evidence>
<comment type="caution">
    <text evidence="2">The sequence shown here is derived from an EMBL/GenBank/DDBJ whole genome shotgun (WGS) entry which is preliminary data.</text>
</comment>
<reference evidence="2 3" key="1">
    <citation type="journal article" date="2020" name="Cell">
        <title>Large-Scale Comparative Analyses of Tick Genomes Elucidate Their Genetic Diversity and Vector Capacities.</title>
        <authorList>
            <consortium name="Tick Genome and Microbiome Consortium (TIGMIC)"/>
            <person name="Jia N."/>
            <person name="Wang J."/>
            <person name="Shi W."/>
            <person name="Du L."/>
            <person name="Sun Y."/>
            <person name="Zhan W."/>
            <person name="Jiang J.F."/>
            <person name="Wang Q."/>
            <person name="Zhang B."/>
            <person name="Ji P."/>
            <person name="Bell-Sakyi L."/>
            <person name="Cui X.M."/>
            <person name="Yuan T.T."/>
            <person name="Jiang B.G."/>
            <person name="Yang W.F."/>
            <person name="Lam T.T."/>
            <person name="Chang Q.C."/>
            <person name="Ding S.J."/>
            <person name="Wang X.J."/>
            <person name="Zhu J.G."/>
            <person name="Ruan X.D."/>
            <person name="Zhao L."/>
            <person name="Wei J.T."/>
            <person name="Ye R.Z."/>
            <person name="Que T.C."/>
            <person name="Du C.H."/>
            <person name="Zhou Y.H."/>
            <person name="Cheng J.X."/>
            <person name="Dai P.F."/>
            <person name="Guo W.B."/>
            <person name="Han X.H."/>
            <person name="Huang E.J."/>
            <person name="Li L.F."/>
            <person name="Wei W."/>
            <person name="Gao Y.C."/>
            <person name="Liu J.Z."/>
            <person name="Shao H.Z."/>
            <person name="Wang X."/>
            <person name="Wang C.C."/>
            <person name="Yang T.C."/>
            <person name="Huo Q.B."/>
            <person name="Li W."/>
            <person name="Chen H.Y."/>
            <person name="Chen S.E."/>
            <person name="Zhou L.G."/>
            <person name="Ni X.B."/>
            <person name="Tian J.H."/>
            <person name="Sheng Y."/>
            <person name="Liu T."/>
            <person name="Pan Y.S."/>
            <person name="Xia L.Y."/>
            <person name="Li J."/>
            <person name="Zhao F."/>
            <person name="Cao W.C."/>
        </authorList>
    </citation>
    <scope>NUCLEOTIDE SEQUENCE [LARGE SCALE GENOMIC DNA]</scope>
    <source>
        <strain evidence="2">HaeL-2018</strain>
    </source>
</reference>
<name>A0A9J6HDH3_HAELO</name>
<dbReference type="Proteomes" id="UP000821853">
    <property type="component" value="Unassembled WGS sequence"/>
</dbReference>
<organism evidence="2 3">
    <name type="scientific">Haemaphysalis longicornis</name>
    <name type="common">Bush tick</name>
    <dbReference type="NCBI Taxonomy" id="44386"/>
    <lineage>
        <taxon>Eukaryota</taxon>
        <taxon>Metazoa</taxon>
        <taxon>Ecdysozoa</taxon>
        <taxon>Arthropoda</taxon>
        <taxon>Chelicerata</taxon>
        <taxon>Arachnida</taxon>
        <taxon>Acari</taxon>
        <taxon>Parasitiformes</taxon>
        <taxon>Ixodida</taxon>
        <taxon>Ixodoidea</taxon>
        <taxon>Ixodidae</taxon>
        <taxon>Haemaphysalinae</taxon>
        <taxon>Haemaphysalis</taxon>
    </lineage>
</organism>
<keyword evidence="3" id="KW-1185">Reference proteome</keyword>
<evidence type="ECO:0000256" key="1">
    <source>
        <dbReference type="SAM" id="MobiDB-lite"/>
    </source>
</evidence>
<dbReference type="AlphaFoldDB" id="A0A9J6HDH3"/>
<dbReference type="EMBL" id="JABSTR010003478">
    <property type="protein sequence ID" value="KAH9384928.1"/>
    <property type="molecule type" value="Genomic_DNA"/>
</dbReference>
<protein>
    <submittedName>
        <fullName evidence="2">Uncharacterized protein</fullName>
    </submittedName>
</protein>
<evidence type="ECO:0000313" key="2">
    <source>
        <dbReference type="EMBL" id="KAH9384928.1"/>
    </source>
</evidence>
<sequence length="230" mass="25462">MWMGLPSDEEYAGDEFAVVIFPEEDCSLGIVHESWLNEDHDKTLWPNEKNPNKRRRLTVQGAAPTEAWIEVKCSVKAWAVEPSKKHGEDDDDEDSNESDNNTRRDRIARTVVPRPLQDLPSLPSLTTEYSAHTTLWGEGKGAGDKHTKLSVVYSRQETARKASTLLGDVFCTSCAGDANADETTKVLSHLCACKQVPCEGQHPLHARSLWSSSSVIGMQAAKRQYGIEPG</sequence>
<gene>
    <name evidence="2" type="ORF">HPB48_026960</name>
</gene>
<dbReference type="VEuPathDB" id="VectorBase:HLOH_052413"/>
<accession>A0A9J6HDH3</accession>
<feature type="region of interest" description="Disordered" evidence="1">
    <location>
        <begin position="82"/>
        <end position="108"/>
    </location>
</feature>
<dbReference type="OrthoDB" id="6515769at2759"/>
<proteinExistence type="predicted"/>